<evidence type="ECO:0000313" key="6">
    <source>
        <dbReference type="EMBL" id="KAF7187637.1"/>
    </source>
</evidence>
<dbReference type="SUPFAM" id="SSF50978">
    <property type="entry name" value="WD40 repeat-like"/>
    <property type="match status" value="1"/>
</dbReference>
<feature type="region of interest" description="Disordered" evidence="4">
    <location>
        <begin position="1"/>
        <end position="199"/>
    </location>
</feature>
<name>A0A8H6RBT1_9PEZI</name>
<evidence type="ECO:0000256" key="4">
    <source>
        <dbReference type="SAM" id="MobiDB-lite"/>
    </source>
</evidence>
<feature type="region of interest" description="Disordered" evidence="4">
    <location>
        <begin position="561"/>
        <end position="585"/>
    </location>
</feature>
<proteinExistence type="inferred from homology"/>
<reference evidence="6" key="1">
    <citation type="submission" date="2020-04" db="EMBL/GenBank/DDBJ databases">
        <title>Draft genome resource of the tomato pathogen Pseudocercospora fuligena.</title>
        <authorList>
            <person name="Zaccaron A."/>
        </authorList>
    </citation>
    <scope>NUCLEOTIDE SEQUENCE</scope>
    <source>
        <strain evidence="6">PF001</strain>
    </source>
</reference>
<feature type="domain" description="Myb-like" evidence="5">
    <location>
        <begin position="494"/>
        <end position="545"/>
    </location>
</feature>
<dbReference type="SMART" id="SM00320">
    <property type="entry name" value="WD40"/>
    <property type="match status" value="6"/>
</dbReference>
<evidence type="ECO:0000256" key="1">
    <source>
        <dbReference type="ARBA" id="ARBA00009890"/>
    </source>
</evidence>
<dbReference type="InterPro" id="IPR036322">
    <property type="entry name" value="WD40_repeat_dom_sf"/>
</dbReference>
<dbReference type="GO" id="GO:0031931">
    <property type="term" value="C:TORC1 complex"/>
    <property type="evidence" value="ECO:0007669"/>
    <property type="project" value="InterPro"/>
</dbReference>
<feature type="compositionally biased region" description="Low complexity" evidence="4">
    <location>
        <begin position="443"/>
        <end position="469"/>
    </location>
</feature>
<dbReference type="GO" id="GO:0032956">
    <property type="term" value="P:regulation of actin cytoskeleton organization"/>
    <property type="evidence" value="ECO:0007669"/>
    <property type="project" value="TreeGrafter"/>
</dbReference>
<feature type="coiled-coil region" evidence="3">
    <location>
        <begin position="1184"/>
        <end position="1276"/>
    </location>
</feature>
<dbReference type="Gene3D" id="2.130.10.10">
    <property type="entry name" value="YVTN repeat-like/Quinoprotein amine dehydrogenase"/>
    <property type="match status" value="1"/>
</dbReference>
<dbReference type="InterPro" id="IPR037588">
    <property type="entry name" value="MLST8"/>
</dbReference>
<keyword evidence="2" id="KW-0853">WD repeat</keyword>
<dbReference type="EMBL" id="JABCIY010000224">
    <property type="protein sequence ID" value="KAF7187637.1"/>
    <property type="molecule type" value="Genomic_DNA"/>
</dbReference>
<evidence type="ECO:0000256" key="3">
    <source>
        <dbReference type="SAM" id="Coils"/>
    </source>
</evidence>
<dbReference type="GO" id="GO:0031932">
    <property type="term" value="C:TORC2 complex"/>
    <property type="evidence" value="ECO:0007669"/>
    <property type="project" value="InterPro"/>
</dbReference>
<dbReference type="InterPro" id="IPR009057">
    <property type="entry name" value="Homeodomain-like_sf"/>
</dbReference>
<feature type="region of interest" description="Disordered" evidence="4">
    <location>
        <begin position="213"/>
        <end position="392"/>
    </location>
</feature>
<feature type="compositionally biased region" description="Basic and acidic residues" evidence="4">
    <location>
        <begin position="101"/>
        <end position="119"/>
    </location>
</feature>
<feature type="compositionally biased region" description="Polar residues" evidence="4">
    <location>
        <begin position="40"/>
        <end position="69"/>
    </location>
</feature>
<evidence type="ECO:0000256" key="2">
    <source>
        <dbReference type="PROSITE-ProRule" id="PRU00221"/>
    </source>
</evidence>
<feature type="compositionally biased region" description="Basic and acidic residues" evidence="4">
    <location>
        <begin position="383"/>
        <end position="392"/>
    </location>
</feature>
<feature type="compositionally biased region" description="Basic and acidic residues" evidence="4">
    <location>
        <begin position="185"/>
        <end position="196"/>
    </location>
</feature>
<feature type="domain" description="Myb-like" evidence="5">
    <location>
        <begin position="391"/>
        <end position="439"/>
    </location>
</feature>
<evidence type="ECO:0000259" key="5">
    <source>
        <dbReference type="SMART" id="SM00717"/>
    </source>
</evidence>
<keyword evidence="7" id="KW-1185">Reference proteome</keyword>
<dbReference type="PROSITE" id="PS50082">
    <property type="entry name" value="WD_REPEATS_2"/>
    <property type="match status" value="1"/>
</dbReference>
<dbReference type="GO" id="GO:0031929">
    <property type="term" value="P:TOR signaling"/>
    <property type="evidence" value="ECO:0007669"/>
    <property type="project" value="InterPro"/>
</dbReference>
<dbReference type="InterPro" id="IPR015943">
    <property type="entry name" value="WD40/YVTN_repeat-like_dom_sf"/>
</dbReference>
<evidence type="ECO:0000313" key="7">
    <source>
        <dbReference type="Proteomes" id="UP000660729"/>
    </source>
</evidence>
<feature type="compositionally biased region" description="Polar residues" evidence="4">
    <location>
        <begin position="303"/>
        <end position="336"/>
    </location>
</feature>
<gene>
    <name evidence="6" type="ORF">HII31_10976</name>
</gene>
<dbReference type="OrthoDB" id="10248252at2759"/>
<organism evidence="6 7">
    <name type="scientific">Pseudocercospora fuligena</name>
    <dbReference type="NCBI Taxonomy" id="685502"/>
    <lineage>
        <taxon>Eukaryota</taxon>
        <taxon>Fungi</taxon>
        <taxon>Dikarya</taxon>
        <taxon>Ascomycota</taxon>
        <taxon>Pezizomycotina</taxon>
        <taxon>Dothideomycetes</taxon>
        <taxon>Dothideomycetidae</taxon>
        <taxon>Mycosphaerellales</taxon>
        <taxon>Mycosphaerellaceae</taxon>
        <taxon>Pseudocercospora</taxon>
    </lineage>
</organism>
<dbReference type="PANTHER" id="PTHR19842:SF2">
    <property type="entry name" value="WD REPEAT PROTEIN (AFU_ORTHOLOGUE AFUA_5G04300)"/>
    <property type="match status" value="1"/>
</dbReference>
<feature type="compositionally biased region" description="Basic and acidic residues" evidence="4">
    <location>
        <begin position="128"/>
        <end position="165"/>
    </location>
</feature>
<dbReference type="CDD" id="cd00167">
    <property type="entry name" value="SANT"/>
    <property type="match status" value="1"/>
</dbReference>
<feature type="compositionally biased region" description="Polar residues" evidence="4">
    <location>
        <begin position="220"/>
        <end position="232"/>
    </location>
</feature>
<feature type="repeat" description="WD" evidence="2">
    <location>
        <begin position="1033"/>
        <end position="1065"/>
    </location>
</feature>
<dbReference type="SUPFAM" id="SSF46689">
    <property type="entry name" value="Homeodomain-like"/>
    <property type="match status" value="1"/>
</dbReference>
<dbReference type="InterPro" id="IPR001680">
    <property type="entry name" value="WD40_rpt"/>
</dbReference>
<comment type="similarity">
    <text evidence="1">Belongs to the WD repeat LST8 family.</text>
</comment>
<dbReference type="Pfam" id="PF00400">
    <property type="entry name" value="WD40"/>
    <property type="match status" value="2"/>
</dbReference>
<keyword evidence="3" id="KW-0175">Coiled coil</keyword>
<dbReference type="Proteomes" id="UP000660729">
    <property type="component" value="Unassembled WGS sequence"/>
</dbReference>
<dbReference type="SMART" id="SM00717">
    <property type="entry name" value="SANT"/>
    <property type="match status" value="2"/>
</dbReference>
<dbReference type="InterPro" id="IPR001005">
    <property type="entry name" value="SANT/Myb"/>
</dbReference>
<dbReference type="PANTHER" id="PTHR19842">
    <property type="entry name" value="G BETA-LIKE PROTEIN GBL"/>
    <property type="match status" value="1"/>
</dbReference>
<feature type="compositionally biased region" description="Basic and acidic residues" evidence="4">
    <location>
        <begin position="24"/>
        <end position="34"/>
    </location>
</feature>
<feature type="compositionally biased region" description="Polar residues" evidence="4">
    <location>
        <begin position="351"/>
        <end position="367"/>
    </location>
</feature>
<protein>
    <submittedName>
        <fullName evidence="6">Rik1-associated factor 1</fullName>
    </submittedName>
</protein>
<feature type="compositionally biased region" description="Basic and acidic residues" evidence="4">
    <location>
        <begin position="561"/>
        <end position="572"/>
    </location>
</feature>
<accession>A0A8H6RBT1</accession>
<comment type="caution">
    <text evidence="6">The sequence shown here is derived from an EMBL/GenBank/DDBJ whole genome shotgun (WGS) entry which is preliminary data.</text>
</comment>
<sequence length="1468" mass="161688">MEIIDLTSDAEDESPSKVLNAFKPRKETRKERGQLHKRNVNGQLTPQSNGFGTHSSNASRSQQNGNGSQVRRHTSTIKGASAASERTPPAVIHDLPSGSRTAEKDAASQRGFLSKEHEAALGTPGRRLSMELKDIDRTLQKSMRQSEAERQERVAKANKFQERRVSASNGTSSPLAAMSGANAAKSRDSGSEERTKVQGGFFSQYQSGLKLPSSVDKVKSSSLFGNATVPSNEQRHSGPVLSGPGIAIHRLNHAQPQADPPSTKNGFKRPYPDNHPGSAQFPITKRPRNAETDMSLSELLQHANGQTKTAQRTSESSQPKSPASKRQSVLNDVTDSNFERISYSDEPEPSPLSTSRLQKSDIIQSIFSKLPDLSPNRPSPRRAGVDSGDKFGQEYTAEEDALLKRLKEVDKVTWHDMPKHFEGRTAASLQTRYSNKLKGKLIPASSPSSASTKAPASRSAAVPSQLQPRPQRPSPAVEPQQAPKSTLIASAPGPKKSWTRYSDEDDALIRTLKEVNKLSFEEMLQYFPGRAAGSLSVRYYTKSKFVPLLPINDPRTVPLERADSQEYAEQPKAKRQRRSAPAATDGFVSWNTARSMMRNETPTSEVIGAEANTAPGSDAFLNQDSAHPKSVTQLLRQRETGSTAGRRSWTASRCVIPDELKNHALDDYTLQRFYHGTSGDVVGLSWSQSGKYFAAGSIAITDAQSQQYNMSRNLLVGDNERGELQELPDHHVPRPIISEANNVNALRSMQQSQDPRLFMTVTSTAFSQIQDHEPWLFTAGTDKMLRKYTIKDSSSGEQSRIRATKANYAVEHCATVDLLAMHPDGLVATGCHAAADSIKVFDCGPEDYYCTFTGSPNRSDLQTSAAIFPSALKWGEHPVHRRFLLAGFSGDEDKQLAGETALWNVEYSRREEIIGTTRNVFDVAWNPCPSSASVAFGVASNPSGVNLGRGMRTAIQCFAPLDTGIRRVITWECPALDINDLVFCPHDDNIVAAGATNGKVYIWDKRWAGQHQKPWHTLSHSESLNVLAHDRDREETDTGVRFLSWGATKSRLYSGSSDGIVKVWNPYRAEGNAHISDIDVPRQHRSAVMSGAFCPDYRELLIGTENGRINAFKIGGGAVHKAKQFKLHTAPAPEQAKETLHDLANALFESNTIELRPCGAMPIVQAVQGCNYQGPFLAPSAEQMSQAEHRLRQAQDEQNDVERQLAEQGLSNFETDALKKAQTRVRDAQTAINDLRDRSDFAEISHPKARAFQNSLKAAETERHALQKQANQLFGKEGQQCTLPCAHLPSSEELDDNGRSKLRIPGVLSSTSNQRLAKARLRAEEEAEMCTFCEPHSARPKRGKRTKCITCMLKQLGLSTECVRCSAPARVEAESGKAPLCERCSFTCFRCSQPVAFSPDTSTITCEACSISWEAGVLGYEVVKFPAREVSTQTKVEQDDYDDDFGLLEMERLASRFEVQEEDSYAAY</sequence>
<dbReference type="Gene3D" id="1.10.10.60">
    <property type="entry name" value="Homeodomain-like"/>
    <property type="match status" value="1"/>
</dbReference>
<feature type="region of interest" description="Disordered" evidence="4">
    <location>
        <begin position="439"/>
        <end position="500"/>
    </location>
</feature>